<dbReference type="Pfam" id="PF00535">
    <property type="entry name" value="Glycos_transf_2"/>
    <property type="match status" value="1"/>
</dbReference>
<feature type="domain" description="Glycosyltransferase 2-like" evidence="8">
    <location>
        <begin position="5"/>
        <end position="128"/>
    </location>
</feature>
<dbReference type="EMBL" id="UINC01222136">
    <property type="protein sequence ID" value="SVE50786.1"/>
    <property type="molecule type" value="Genomic_DNA"/>
</dbReference>
<evidence type="ECO:0000313" key="9">
    <source>
        <dbReference type="EMBL" id="SVE50786.1"/>
    </source>
</evidence>
<keyword evidence="1" id="KW-1003">Cell membrane</keyword>
<keyword evidence="6" id="KW-1133">Transmembrane helix</keyword>
<protein>
    <recommendedName>
        <fullName evidence="8">Glycosyltransferase 2-like domain-containing protein</fullName>
    </recommendedName>
</protein>
<dbReference type="GO" id="GO:0099621">
    <property type="term" value="F:undecaprenyl-phosphate 4-deoxy-4-formamido-L-arabinose transferase activity"/>
    <property type="evidence" value="ECO:0007669"/>
    <property type="project" value="TreeGrafter"/>
</dbReference>
<proteinExistence type="predicted"/>
<reference evidence="9" key="1">
    <citation type="submission" date="2018-05" db="EMBL/GenBank/DDBJ databases">
        <authorList>
            <person name="Lanie J.A."/>
            <person name="Ng W.-L."/>
            <person name="Kazmierczak K.M."/>
            <person name="Andrzejewski T.M."/>
            <person name="Davidsen T.M."/>
            <person name="Wayne K.J."/>
            <person name="Tettelin H."/>
            <person name="Glass J.I."/>
            <person name="Rusch D."/>
            <person name="Podicherti R."/>
            <person name="Tsui H.-C.T."/>
            <person name="Winkler M.E."/>
        </authorList>
    </citation>
    <scope>NUCLEOTIDE SEQUENCE</scope>
</reference>
<dbReference type="InterPro" id="IPR050256">
    <property type="entry name" value="Glycosyltransferase_2"/>
</dbReference>
<dbReference type="InterPro" id="IPR001173">
    <property type="entry name" value="Glyco_trans_2-like"/>
</dbReference>
<name>A0A383E1U2_9ZZZZ</name>
<sequence>MPKYSVVIPVYNSADIVAETVDRVAGFFNDSGLDYEMVLVNDGSCDNSWDIILGKTKENPHIIAIDFLKNYGQHTANFCGFKESTGDYVITLDDDLQNPPEEIIHLIKKAEEENYDLVIGQFEKKRHPFYRRLGSYLIGKLN</sequence>
<keyword evidence="3" id="KW-0808">Transferase</keyword>
<dbReference type="InterPro" id="IPR029044">
    <property type="entry name" value="Nucleotide-diphossugar_trans"/>
</dbReference>
<keyword evidence="4" id="KW-0812">Transmembrane</keyword>
<evidence type="ECO:0000256" key="6">
    <source>
        <dbReference type="ARBA" id="ARBA00022989"/>
    </source>
</evidence>
<evidence type="ECO:0000256" key="3">
    <source>
        <dbReference type="ARBA" id="ARBA00022679"/>
    </source>
</evidence>
<keyword evidence="5" id="KW-0448">Lipopolysaccharide biosynthesis</keyword>
<evidence type="ECO:0000256" key="5">
    <source>
        <dbReference type="ARBA" id="ARBA00022985"/>
    </source>
</evidence>
<dbReference type="AlphaFoldDB" id="A0A383E1U2"/>
<evidence type="ECO:0000256" key="1">
    <source>
        <dbReference type="ARBA" id="ARBA00022475"/>
    </source>
</evidence>
<gene>
    <name evidence="9" type="ORF">METZ01_LOCUS503640</name>
</gene>
<evidence type="ECO:0000256" key="4">
    <source>
        <dbReference type="ARBA" id="ARBA00022692"/>
    </source>
</evidence>
<dbReference type="PANTHER" id="PTHR48090:SF3">
    <property type="entry name" value="UNDECAPRENYL-PHOSPHATE 4-DEOXY-4-FORMAMIDO-L-ARABINOSE TRANSFERASE"/>
    <property type="match status" value="1"/>
</dbReference>
<dbReference type="GO" id="GO:0009103">
    <property type="term" value="P:lipopolysaccharide biosynthetic process"/>
    <property type="evidence" value="ECO:0007669"/>
    <property type="project" value="UniProtKB-KW"/>
</dbReference>
<accession>A0A383E1U2</accession>
<dbReference type="Gene3D" id="3.90.550.10">
    <property type="entry name" value="Spore Coat Polysaccharide Biosynthesis Protein SpsA, Chain A"/>
    <property type="match status" value="1"/>
</dbReference>
<organism evidence="9">
    <name type="scientific">marine metagenome</name>
    <dbReference type="NCBI Taxonomy" id="408172"/>
    <lineage>
        <taxon>unclassified sequences</taxon>
        <taxon>metagenomes</taxon>
        <taxon>ecological metagenomes</taxon>
    </lineage>
</organism>
<dbReference type="CDD" id="cd04187">
    <property type="entry name" value="DPM1_like_bac"/>
    <property type="match status" value="1"/>
</dbReference>
<dbReference type="GO" id="GO:0005886">
    <property type="term" value="C:plasma membrane"/>
    <property type="evidence" value="ECO:0007669"/>
    <property type="project" value="TreeGrafter"/>
</dbReference>
<keyword evidence="7" id="KW-0472">Membrane</keyword>
<dbReference type="SUPFAM" id="SSF53448">
    <property type="entry name" value="Nucleotide-diphospho-sugar transferases"/>
    <property type="match status" value="1"/>
</dbReference>
<evidence type="ECO:0000256" key="2">
    <source>
        <dbReference type="ARBA" id="ARBA00022676"/>
    </source>
</evidence>
<keyword evidence="2" id="KW-0328">Glycosyltransferase</keyword>
<dbReference type="PANTHER" id="PTHR48090">
    <property type="entry name" value="UNDECAPRENYL-PHOSPHATE 4-DEOXY-4-FORMAMIDO-L-ARABINOSE TRANSFERASE-RELATED"/>
    <property type="match status" value="1"/>
</dbReference>
<evidence type="ECO:0000259" key="8">
    <source>
        <dbReference type="Pfam" id="PF00535"/>
    </source>
</evidence>
<feature type="non-terminal residue" evidence="9">
    <location>
        <position position="142"/>
    </location>
</feature>
<evidence type="ECO:0000256" key="7">
    <source>
        <dbReference type="ARBA" id="ARBA00023136"/>
    </source>
</evidence>